<evidence type="ECO:0000313" key="2">
    <source>
        <dbReference type="EMBL" id="UQC91472.1"/>
    </source>
</evidence>
<dbReference type="RefSeq" id="XP_049153070.1">
    <property type="nucleotide sequence ID" value="XM_049295923.1"/>
</dbReference>
<keyword evidence="3" id="KW-1185">Reference proteome</keyword>
<evidence type="ECO:0000256" key="1">
    <source>
        <dbReference type="SAM" id="MobiDB-lite"/>
    </source>
</evidence>
<accession>A0A9Q8TAV9</accession>
<protein>
    <submittedName>
        <fullName evidence="2">Uncharacterized protein</fullName>
    </submittedName>
</protein>
<dbReference type="Proteomes" id="UP000830671">
    <property type="component" value="Chromosome 9"/>
</dbReference>
<name>A0A9Q8TAV9_9PEZI</name>
<organism evidence="2 3">
    <name type="scientific">Colletotrichum lupini</name>
    <dbReference type="NCBI Taxonomy" id="145971"/>
    <lineage>
        <taxon>Eukaryota</taxon>
        <taxon>Fungi</taxon>
        <taxon>Dikarya</taxon>
        <taxon>Ascomycota</taxon>
        <taxon>Pezizomycotina</taxon>
        <taxon>Sordariomycetes</taxon>
        <taxon>Hypocreomycetidae</taxon>
        <taxon>Glomerellales</taxon>
        <taxon>Glomerellaceae</taxon>
        <taxon>Colletotrichum</taxon>
        <taxon>Colletotrichum acutatum species complex</taxon>
    </lineage>
</organism>
<dbReference type="AlphaFoldDB" id="A0A9Q8TAV9"/>
<feature type="compositionally biased region" description="Basic residues" evidence="1">
    <location>
        <begin position="1"/>
        <end position="13"/>
    </location>
</feature>
<proteinExistence type="predicted"/>
<dbReference type="GeneID" id="73350933"/>
<dbReference type="EMBL" id="CP019481">
    <property type="protein sequence ID" value="UQC91472.1"/>
    <property type="molecule type" value="Genomic_DNA"/>
</dbReference>
<gene>
    <name evidence="2" type="ORF">CLUP02_17007</name>
</gene>
<feature type="compositionally biased region" description="Basic and acidic residues" evidence="1">
    <location>
        <begin position="17"/>
        <end position="28"/>
    </location>
</feature>
<feature type="region of interest" description="Disordered" evidence="1">
    <location>
        <begin position="1"/>
        <end position="29"/>
    </location>
</feature>
<evidence type="ECO:0000313" key="3">
    <source>
        <dbReference type="Proteomes" id="UP000830671"/>
    </source>
</evidence>
<dbReference type="KEGG" id="clup:CLUP02_17007"/>
<sequence>MKGRLSRRGHHPPPPRENSRKREDDVGKRSGLMAYLTPWTSIVRTDNAVHLSLATTANLGGWKGNRRGGRCGSEDGTVKFWFGSAQSSLVWSGLTLPSRVSRFPDSPPGVPVIERENPYSKARNRKRKGTGPNTELMVRGPYVRMGEPVRRRDPLDPPMLVNPISHATTRSFLVLVIRPSRPKRGRQYLQRGGPRERDRLLRGVWFLDSIPLNPLGPVLESWDVWSYQCLWKLTGIRVKVSSAKTRNRQDDLSHPANFANQGTKTAAMQRRGVAPNAARQSVTAPPVVPAISSGLVSRESGACLGAPGILWPKLRCHTRVADSKLNLLSCLSFWITVCDDQTVLTATSIPKLDPVNRTRTTGSLNILLGQGDLHLSSNFIAVIHSFKKFRWILLHRWLSAPLFVANDSSTIAMILAWEHMRHIRNSRPACGYQDVRIQFAEVVCQDPWHALVLHVFVDSSEALGADIHLPATRVDYGTGKTTPADNQRYDILRLIDCIDLNGTLSKAKPRAMRQIFARVSNLLVED</sequence>
<reference evidence="2" key="1">
    <citation type="journal article" date="2021" name="Mol. Plant Microbe Interact.">
        <title>Complete Genome Sequence of the Plant-Pathogenic Fungus Colletotrichum lupini.</title>
        <authorList>
            <person name="Baroncelli R."/>
            <person name="Pensec F."/>
            <person name="Da Lio D."/>
            <person name="Boufleur T."/>
            <person name="Vicente I."/>
            <person name="Sarrocco S."/>
            <person name="Picot A."/>
            <person name="Baraldi E."/>
            <person name="Sukno S."/>
            <person name="Thon M."/>
            <person name="Le Floch G."/>
        </authorList>
    </citation>
    <scope>NUCLEOTIDE SEQUENCE</scope>
    <source>
        <strain evidence="2">IMI 504893</strain>
    </source>
</reference>